<evidence type="ECO:0000313" key="1">
    <source>
        <dbReference type="EMBL" id="MDN4532189.1"/>
    </source>
</evidence>
<evidence type="ECO:0000313" key="4">
    <source>
        <dbReference type="Proteomes" id="UP001171687"/>
    </source>
</evidence>
<evidence type="ECO:0000313" key="3">
    <source>
        <dbReference type="Proteomes" id="UP000242694"/>
    </source>
</evidence>
<dbReference type="EMBL" id="JAUHQC010000005">
    <property type="protein sequence ID" value="MDN4532189.1"/>
    <property type="molecule type" value="Genomic_DNA"/>
</dbReference>
<reference evidence="2" key="2">
    <citation type="submission" date="2018-03" db="EMBL/GenBank/DDBJ databases">
        <authorList>
            <person name="Naushad S."/>
        </authorList>
    </citation>
    <scope>NUCLEOTIDE SEQUENCE</scope>
    <source>
        <strain evidence="2">SNUC 993</strain>
    </source>
</reference>
<accession>A0AAW7M3M3</accession>
<organism evidence="1 4">
    <name type="scientific">Staphylococcus auricularis</name>
    <dbReference type="NCBI Taxonomy" id="29379"/>
    <lineage>
        <taxon>Bacteria</taxon>
        <taxon>Bacillati</taxon>
        <taxon>Bacillota</taxon>
        <taxon>Bacilli</taxon>
        <taxon>Bacillales</taxon>
        <taxon>Staphylococcaceae</taxon>
        <taxon>Staphylococcus</taxon>
    </lineage>
</organism>
<dbReference type="EMBL" id="PZDI01000043">
    <property type="protein sequence ID" value="PTH16531.1"/>
    <property type="molecule type" value="Genomic_DNA"/>
</dbReference>
<protein>
    <recommendedName>
        <fullName evidence="5">Bacteriophage</fullName>
    </recommendedName>
</protein>
<dbReference type="AlphaFoldDB" id="A0AAW7M3M3"/>
<gene>
    <name evidence="2" type="ORF">BU607_08380</name>
    <name evidence="1" type="ORF">QYH67_01130</name>
</gene>
<name>A0AAW7M3M3_9STAP</name>
<dbReference type="Proteomes" id="UP000242694">
    <property type="component" value="Unassembled WGS sequence"/>
</dbReference>
<evidence type="ECO:0000313" key="2">
    <source>
        <dbReference type="EMBL" id="PTH16531.1"/>
    </source>
</evidence>
<sequence>MISDELVQTFKARNRIFYDIEDERIKDDLALSYADIESKCGSFDIEQSPSGKELVLERTRYVFNDKLEAFHDNFLSSIIQFQIENSEVEADE</sequence>
<reference evidence="2 3" key="1">
    <citation type="journal article" date="2016" name="Front. Microbiol.">
        <title>Comprehensive Phylogenetic Analysis of Bovine Non-aureus Staphylococci Species Based on Whole-Genome Sequencing.</title>
        <authorList>
            <person name="Naushad S."/>
            <person name="Barkema H.W."/>
            <person name="Luby C."/>
            <person name="Condas L.A."/>
            <person name="Nobrega D.B."/>
            <person name="Carson D.A."/>
            <person name="De Buck J."/>
        </authorList>
    </citation>
    <scope>NUCLEOTIDE SEQUENCE [LARGE SCALE GENOMIC DNA]</scope>
    <source>
        <strain evidence="2 3">SNUC 993</strain>
    </source>
</reference>
<keyword evidence="3" id="KW-1185">Reference proteome</keyword>
<evidence type="ECO:0008006" key="5">
    <source>
        <dbReference type="Google" id="ProtNLM"/>
    </source>
</evidence>
<dbReference type="Proteomes" id="UP001171687">
    <property type="component" value="Unassembled WGS sequence"/>
</dbReference>
<proteinExistence type="predicted"/>
<reference evidence="1" key="3">
    <citation type="submission" date="2023-07" db="EMBL/GenBank/DDBJ databases">
        <title>Evaluation of the beneficial properties of pineapple isolates.</title>
        <authorList>
            <person name="Adefiranye O."/>
        </authorList>
    </citation>
    <scope>NUCLEOTIDE SEQUENCE</scope>
    <source>
        <strain evidence="1">PAPLE_T1</strain>
    </source>
</reference>
<comment type="caution">
    <text evidence="1">The sequence shown here is derived from an EMBL/GenBank/DDBJ whole genome shotgun (WGS) entry which is preliminary data.</text>
</comment>
<dbReference type="RefSeq" id="WP_107393185.1">
    <property type="nucleotide sequence ID" value="NZ_AP024589.1"/>
</dbReference>